<gene>
    <name evidence="1" type="ORF">NBRC111894_1501</name>
</gene>
<name>A0A4Y1ZA75_9BACL</name>
<evidence type="ECO:0000313" key="1">
    <source>
        <dbReference type="EMBL" id="GAY75947.1"/>
    </source>
</evidence>
<protein>
    <submittedName>
        <fullName evidence="1">Uncharacterized protein</fullName>
    </submittedName>
</protein>
<sequence length="134" mass="15426">MRTFRCLDRDRGEAVRTSLCCRSSFLFWSRFLQHFNGAENDKCDNDEVNHIIDKKTIIYRWCTGFFAASKLPYVCPDKLMYRLLKSTLPSNSPIGGMITSVTSELTILPNAVPIITPNRKIDHISSCKKLFKFI</sequence>
<reference evidence="1 2" key="1">
    <citation type="submission" date="2017-11" db="EMBL/GenBank/DDBJ databases">
        <title>Draft Genome Sequence of Sporolactobacillus inulinus NBRC 111894 Isolated from Koso, a Japanese Sugar-Vegetable Fermented Beverage.</title>
        <authorList>
            <person name="Chiou T.Y."/>
            <person name="Oshima K."/>
            <person name="Suda W."/>
            <person name="Hattori M."/>
            <person name="Takahashi T."/>
        </authorList>
    </citation>
    <scope>NUCLEOTIDE SEQUENCE [LARGE SCALE GENOMIC DNA]</scope>
    <source>
        <strain evidence="1 2">NBRC111894</strain>
    </source>
</reference>
<organism evidence="1 2">
    <name type="scientific">Sporolactobacillus inulinus</name>
    <dbReference type="NCBI Taxonomy" id="2078"/>
    <lineage>
        <taxon>Bacteria</taxon>
        <taxon>Bacillati</taxon>
        <taxon>Bacillota</taxon>
        <taxon>Bacilli</taxon>
        <taxon>Bacillales</taxon>
        <taxon>Sporolactobacillaceae</taxon>
        <taxon>Sporolactobacillus</taxon>
    </lineage>
</organism>
<evidence type="ECO:0000313" key="2">
    <source>
        <dbReference type="Proteomes" id="UP000319716"/>
    </source>
</evidence>
<comment type="caution">
    <text evidence="1">The sequence shown here is derived from an EMBL/GenBank/DDBJ whole genome shotgun (WGS) entry which is preliminary data.</text>
</comment>
<dbReference type="EMBL" id="BEXB01000009">
    <property type="protein sequence ID" value="GAY75947.1"/>
    <property type="molecule type" value="Genomic_DNA"/>
</dbReference>
<dbReference type="AlphaFoldDB" id="A0A4Y1ZA75"/>
<proteinExistence type="predicted"/>
<accession>A0A4Y1ZA75</accession>
<dbReference type="Proteomes" id="UP000319716">
    <property type="component" value="Unassembled WGS sequence"/>
</dbReference>